<evidence type="ECO:0000259" key="12">
    <source>
        <dbReference type="PROSITE" id="PS50014"/>
    </source>
</evidence>
<dbReference type="PROSITE" id="PS51038">
    <property type="entry name" value="BAH"/>
    <property type="match status" value="1"/>
</dbReference>
<dbReference type="InterPro" id="IPR037382">
    <property type="entry name" value="Rsc/polybromo"/>
</dbReference>
<name>A0AAN8A8N2_9SACH</name>
<keyword evidence="5" id="KW-0805">Transcription regulation</keyword>
<evidence type="ECO:0000256" key="3">
    <source>
        <dbReference type="ARBA" id="ARBA00022737"/>
    </source>
</evidence>
<dbReference type="AlphaFoldDB" id="A0AAN8A8N2"/>
<feature type="compositionally biased region" description="Polar residues" evidence="11">
    <location>
        <begin position="141"/>
        <end position="153"/>
    </location>
</feature>
<evidence type="ECO:0000259" key="13">
    <source>
        <dbReference type="PROSITE" id="PS51038"/>
    </source>
</evidence>
<keyword evidence="7" id="KW-0804">Transcription</keyword>
<evidence type="ECO:0000313" key="15">
    <source>
        <dbReference type="Proteomes" id="UP001306508"/>
    </source>
</evidence>
<dbReference type="Gene3D" id="2.30.30.490">
    <property type="match status" value="1"/>
</dbReference>
<feature type="region of interest" description="Disordered" evidence="11">
    <location>
        <begin position="207"/>
        <end position="249"/>
    </location>
</feature>
<dbReference type="GO" id="GO:0006368">
    <property type="term" value="P:transcription elongation by RNA polymerase II"/>
    <property type="evidence" value="ECO:0007669"/>
    <property type="project" value="TreeGrafter"/>
</dbReference>
<dbReference type="GO" id="GO:0003682">
    <property type="term" value="F:chromatin binding"/>
    <property type="evidence" value="ECO:0007669"/>
    <property type="project" value="InterPro"/>
</dbReference>
<proteinExistence type="inferred from homology"/>
<keyword evidence="3" id="KW-0677">Repeat</keyword>
<dbReference type="EMBL" id="JAWIZZ010000041">
    <property type="protein sequence ID" value="KAK5780401.1"/>
    <property type="molecule type" value="Genomic_DNA"/>
</dbReference>
<dbReference type="InterPro" id="IPR001487">
    <property type="entry name" value="Bromodomain"/>
</dbReference>
<evidence type="ECO:0000256" key="6">
    <source>
        <dbReference type="ARBA" id="ARBA00023117"/>
    </source>
</evidence>
<comment type="subcellular location">
    <subcellularLocation>
        <location evidence="1">Nucleus</location>
    </subcellularLocation>
</comment>
<evidence type="ECO:0000256" key="2">
    <source>
        <dbReference type="ARBA" id="ARBA00022553"/>
    </source>
</evidence>
<dbReference type="GO" id="GO:0016586">
    <property type="term" value="C:RSC-type complex"/>
    <property type="evidence" value="ECO:0007669"/>
    <property type="project" value="InterPro"/>
</dbReference>
<dbReference type="InterPro" id="IPR036427">
    <property type="entry name" value="Bromodomain-like_sf"/>
</dbReference>
<dbReference type="PROSITE" id="PS50014">
    <property type="entry name" value="BROMODOMAIN_2"/>
    <property type="match status" value="2"/>
</dbReference>
<comment type="caution">
    <text evidence="14">The sequence shown here is derived from an EMBL/GenBank/DDBJ whole genome shotgun (WGS) entry which is preliminary data.</text>
</comment>
<keyword evidence="2" id="KW-0597">Phosphoprotein</keyword>
<keyword evidence="6 10" id="KW-0103">Bromodomain</keyword>
<dbReference type="FunFam" id="2.30.30.490:FF:000016">
    <property type="entry name" value="RSC complex member"/>
    <property type="match status" value="1"/>
</dbReference>
<feature type="domain" description="Bromo" evidence="12">
    <location>
        <begin position="28"/>
        <end position="96"/>
    </location>
</feature>
<accession>A0AAN8A8N2</accession>
<reference evidence="15" key="1">
    <citation type="submission" date="2023-07" db="EMBL/GenBank/DDBJ databases">
        <title>A draft genome of Kazachstania heterogenica Y-27499.</title>
        <authorList>
            <person name="Donic C."/>
            <person name="Kralova J.S."/>
            <person name="Fidel L."/>
            <person name="Ben-Dor S."/>
            <person name="Jung S."/>
        </authorList>
    </citation>
    <scope>NUCLEOTIDE SEQUENCE [LARGE SCALE GENOMIC DNA]</scope>
    <source>
        <strain evidence="15">Y27499</strain>
    </source>
</reference>
<dbReference type="PANTHER" id="PTHR16062">
    <property type="entry name" value="SWI/SNF-RELATED"/>
    <property type="match status" value="1"/>
</dbReference>
<keyword evidence="4" id="KW-0156">Chromatin regulator</keyword>
<dbReference type="Gene3D" id="1.20.920.10">
    <property type="entry name" value="Bromodomain-like"/>
    <property type="match status" value="2"/>
</dbReference>
<feature type="domain" description="BAH" evidence="13">
    <location>
        <begin position="465"/>
        <end position="586"/>
    </location>
</feature>
<dbReference type="Pfam" id="PF00439">
    <property type="entry name" value="Bromodomain"/>
    <property type="match status" value="2"/>
</dbReference>
<evidence type="ECO:0000256" key="11">
    <source>
        <dbReference type="SAM" id="MobiDB-lite"/>
    </source>
</evidence>
<feature type="region of interest" description="Disordered" evidence="11">
    <location>
        <begin position="701"/>
        <end position="755"/>
    </location>
</feature>
<gene>
    <name evidence="14" type="ORF">RI543_002157</name>
</gene>
<evidence type="ECO:0000256" key="5">
    <source>
        <dbReference type="ARBA" id="ARBA00023015"/>
    </source>
</evidence>
<keyword evidence="8" id="KW-0539">Nucleus</keyword>
<dbReference type="SMART" id="SM00297">
    <property type="entry name" value="BROMO"/>
    <property type="match status" value="2"/>
</dbReference>
<evidence type="ECO:0000256" key="9">
    <source>
        <dbReference type="ARBA" id="ARBA00061403"/>
    </source>
</evidence>
<feature type="region of interest" description="Disordered" evidence="11">
    <location>
        <begin position="277"/>
        <end position="296"/>
    </location>
</feature>
<evidence type="ECO:0000313" key="14">
    <source>
        <dbReference type="EMBL" id="KAK5780401.1"/>
    </source>
</evidence>
<feature type="domain" description="Bromo" evidence="12">
    <location>
        <begin position="352"/>
        <end position="422"/>
    </location>
</feature>
<evidence type="ECO:0000256" key="1">
    <source>
        <dbReference type="ARBA" id="ARBA00004123"/>
    </source>
</evidence>
<dbReference type="Proteomes" id="UP001306508">
    <property type="component" value="Unassembled WGS sequence"/>
</dbReference>
<dbReference type="Pfam" id="PF01426">
    <property type="entry name" value="BAH"/>
    <property type="match status" value="1"/>
</dbReference>
<dbReference type="InterPro" id="IPR043151">
    <property type="entry name" value="BAH_sf"/>
</dbReference>
<feature type="region of interest" description="Disordered" evidence="11">
    <location>
        <begin position="131"/>
        <end position="153"/>
    </location>
</feature>
<evidence type="ECO:0000256" key="4">
    <source>
        <dbReference type="ARBA" id="ARBA00022853"/>
    </source>
</evidence>
<comment type="similarity">
    <text evidence="9">Belongs to the RSC1 family.</text>
</comment>
<keyword evidence="15" id="KW-1185">Reference proteome</keyword>
<dbReference type="GO" id="GO:0006338">
    <property type="term" value="P:chromatin remodeling"/>
    <property type="evidence" value="ECO:0007669"/>
    <property type="project" value="InterPro"/>
</dbReference>
<evidence type="ECO:0000256" key="10">
    <source>
        <dbReference type="PROSITE-ProRule" id="PRU00035"/>
    </source>
</evidence>
<dbReference type="CDD" id="cd04717">
    <property type="entry name" value="BAH_polybromo"/>
    <property type="match status" value="1"/>
</dbReference>
<organism evidence="14 15">
    <name type="scientific">Arxiozyma heterogenica</name>
    <dbReference type="NCBI Taxonomy" id="278026"/>
    <lineage>
        <taxon>Eukaryota</taxon>
        <taxon>Fungi</taxon>
        <taxon>Dikarya</taxon>
        <taxon>Ascomycota</taxon>
        <taxon>Saccharomycotina</taxon>
        <taxon>Saccharomycetes</taxon>
        <taxon>Saccharomycetales</taxon>
        <taxon>Saccharomycetaceae</taxon>
        <taxon>Arxiozyma</taxon>
    </lineage>
</organism>
<dbReference type="SUPFAM" id="SSF47370">
    <property type="entry name" value="Bromodomain"/>
    <property type="match status" value="2"/>
</dbReference>
<dbReference type="PANTHER" id="PTHR16062:SF21">
    <property type="entry name" value="CHROMATIN STRUCTURE-REMODELING COMPLEX SUBUNIT RSC1-RELATED"/>
    <property type="match status" value="1"/>
</dbReference>
<evidence type="ECO:0000256" key="8">
    <source>
        <dbReference type="ARBA" id="ARBA00023242"/>
    </source>
</evidence>
<dbReference type="InterPro" id="IPR001025">
    <property type="entry name" value="BAH_dom"/>
</dbReference>
<dbReference type="SMART" id="SM00439">
    <property type="entry name" value="BAH"/>
    <property type="match status" value="1"/>
</dbReference>
<protein>
    <recommendedName>
        <fullName evidence="16">BAH domain-containing protein</fullName>
    </recommendedName>
</protein>
<evidence type="ECO:0000256" key="7">
    <source>
        <dbReference type="ARBA" id="ARBA00023163"/>
    </source>
</evidence>
<evidence type="ECO:0008006" key="16">
    <source>
        <dbReference type="Google" id="ProtNLM"/>
    </source>
</evidence>
<dbReference type="PRINTS" id="PR00503">
    <property type="entry name" value="BROMODOMAIN"/>
</dbReference>
<sequence length="1095" mass="124654">MSNPSLALLKSRIQYEYNILITLSDPQTGISLGPIFENVVSQEDAPGYHQVIRYPVSFSTLREKLPKYTNIVEWIIDVAFLPWNVKKYYEPQSEYYKYANIIETHLRNVMMPRLKTYYPFVMYPDLDSLTQQQQEEKNKKPSSNIHSDNTTQRLPILKHSDIATYNQNLNYNNSRNALITHNNVNVIAGNSTFPSDLKYKRATLSLGTNNDPISSPNLANDTTVNKSNASHSPTNSLVPQTATSQTADNSLNTNIEKNINEQIKTFMHSNHLQTISSHIDPSRNTSSISDNNLDPSTYLPQLLTNDMLDRRPSSKFKKKIIKRGRPPSIDFPYVQRMRNVVKNITRTALIGVKESVTVALEKLPDKTDHPEYYSQISNPISFEDIKKKVKGRKYKSFDSFQSDILLMINNFKKYFENDPIAIDKINQFQNAYNSISQHELARPDKDYMPEGEFKYPLENAFLNNTKYKIGDWVLISNLNDASKPIIGQIFKIWKDEKDEVWFNACWYFRPEQTVHRVDRLFYKNEVMKTGQYRDHELSDLLGHCYVVHFTRYQRGDPVFENSANDVPLFVCEFRYNENDKIFNKIRTWRACLPEEIRDMEEETKPVLGRKFFKYASPLKHLLPPNATANDPIPEPQMGNPNAPPLLGAVYIGPVYAKDDLGEFSTSLDCPKYIIRPGDPYEEGTIDEEHGLLTVDPSKVSAINQSQPKSNPPIPPPGVQLSTHNSRQHTPKNNGSTSSLKSLKSDHKVKKSSSKISTGLQSLNQIVSQFNKKSFNKLMQQKTNSANIMLTKSNSMKKLTNKTAQEMFFQFSTQKNNLKSVPITSNGTKRGNPSHNISITATNNIGTNIINSTTNITGGNTNINRIHISNNNNHNTGTLPTSNNNNHDSMMLPTKRGRVVLDTPNAFLFPITTKTSGGQIKTNDVNYIHSDIDKCVQRADKGNQKRRLSKEEFRSRKSTKYGEVIWFKGSSLYLSERMINLGNNNISGSPLDTYAHVSKVVNANNNNSKSTDSDDVRFKNLDYQEVIEEIPEQTFGFQSDLSCNLALNSKFDYKIISSPIKINPAYKVIEDIKNEFPSTSIGLRPSSSYMAFKLQK</sequence>